<keyword evidence="1" id="KW-1133">Transmembrane helix</keyword>
<evidence type="ECO:0000256" key="1">
    <source>
        <dbReference type="SAM" id="Phobius"/>
    </source>
</evidence>
<accession>A0ABU3L120</accession>
<dbReference type="RefSeq" id="WP_314012154.1">
    <property type="nucleotide sequence ID" value="NZ_JAVTTP010000001.1"/>
</dbReference>
<dbReference type="Proteomes" id="UP001250656">
    <property type="component" value="Unassembled WGS sequence"/>
</dbReference>
<organism evidence="2 3">
    <name type="scientific">Pricia mediterranea</name>
    <dbReference type="NCBI Taxonomy" id="3076079"/>
    <lineage>
        <taxon>Bacteria</taxon>
        <taxon>Pseudomonadati</taxon>
        <taxon>Bacteroidota</taxon>
        <taxon>Flavobacteriia</taxon>
        <taxon>Flavobacteriales</taxon>
        <taxon>Flavobacteriaceae</taxon>
        <taxon>Pricia</taxon>
    </lineage>
</organism>
<sequence length="121" mass="13421">MKIFFKILAFVFGSLFVWSAVLQYNDPDALLWYGIYGLAALGSLLFVFGRLPFSAAIILCVAYLVGGIVSWPETFEGFEIGAGDIDNIERAREAGGLLIVSTAFLVYALRIWYKRKTLVPS</sequence>
<dbReference type="InterPro" id="IPR029377">
    <property type="entry name" value="TMEM220"/>
</dbReference>
<feature type="transmembrane region" description="Helical" evidence="1">
    <location>
        <begin position="94"/>
        <end position="113"/>
    </location>
</feature>
<evidence type="ECO:0000313" key="2">
    <source>
        <dbReference type="EMBL" id="MDT7827298.1"/>
    </source>
</evidence>
<feature type="transmembrane region" description="Helical" evidence="1">
    <location>
        <begin position="29"/>
        <end position="48"/>
    </location>
</feature>
<dbReference type="Pfam" id="PF15071">
    <property type="entry name" value="TMEM220"/>
    <property type="match status" value="1"/>
</dbReference>
<reference evidence="2 3" key="1">
    <citation type="submission" date="2023-09" db="EMBL/GenBank/DDBJ databases">
        <title>Novel taxa isolated from Blanes Bay.</title>
        <authorList>
            <person name="Rey-Velasco X."/>
            <person name="Lucena T."/>
        </authorList>
    </citation>
    <scope>NUCLEOTIDE SEQUENCE [LARGE SCALE GENOMIC DNA]</scope>
    <source>
        <strain evidence="2 3">S334</strain>
    </source>
</reference>
<gene>
    <name evidence="2" type="ORF">RQM65_01305</name>
</gene>
<comment type="caution">
    <text evidence="2">The sequence shown here is derived from an EMBL/GenBank/DDBJ whole genome shotgun (WGS) entry which is preliminary data.</text>
</comment>
<protein>
    <submittedName>
        <fullName evidence="2">Transmembrane 220 family protein</fullName>
    </submittedName>
</protein>
<feature type="transmembrane region" description="Helical" evidence="1">
    <location>
        <begin position="55"/>
        <end position="74"/>
    </location>
</feature>
<keyword evidence="1" id="KW-0472">Membrane</keyword>
<proteinExistence type="predicted"/>
<keyword evidence="1 2" id="KW-0812">Transmembrane</keyword>
<evidence type="ECO:0000313" key="3">
    <source>
        <dbReference type="Proteomes" id="UP001250656"/>
    </source>
</evidence>
<keyword evidence="3" id="KW-1185">Reference proteome</keyword>
<name>A0ABU3L120_9FLAO</name>
<dbReference type="EMBL" id="JAVTTP010000001">
    <property type="protein sequence ID" value="MDT7827298.1"/>
    <property type="molecule type" value="Genomic_DNA"/>
</dbReference>